<organism evidence="1">
    <name type="scientific">Waddlia chondrophila 2032/99</name>
    <dbReference type="NCBI Taxonomy" id="765953"/>
    <lineage>
        <taxon>Bacteria</taxon>
        <taxon>Pseudomonadati</taxon>
        <taxon>Chlamydiota</taxon>
        <taxon>Chlamydiia</taxon>
        <taxon>Parachlamydiales</taxon>
        <taxon>Waddliaceae</taxon>
        <taxon>Waddlia</taxon>
    </lineage>
</organism>
<dbReference type="EMBL" id="FR872646">
    <property type="protein sequence ID" value="CCB91056.1"/>
    <property type="molecule type" value="Genomic_DNA"/>
</dbReference>
<gene>
    <name evidence="1" type="ORF">WCH_CL15300</name>
</gene>
<protein>
    <submittedName>
        <fullName evidence="1">Uncharacterized protein</fullName>
    </submittedName>
</protein>
<accession>F8LC42</accession>
<evidence type="ECO:0000313" key="1">
    <source>
        <dbReference type="EMBL" id="CCB91056.1"/>
    </source>
</evidence>
<dbReference type="AlphaFoldDB" id="F8LC42"/>
<reference evidence="1" key="1">
    <citation type="submission" date="2011-05" db="EMBL/GenBank/DDBJ databases">
        <title>Unity in variety -- the pan-genome of the Chlamydiae.</title>
        <authorList>
            <person name="Collingro A."/>
            <person name="Tischler P."/>
            <person name="Weinmaier T."/>
            <person name="Penz T."/>
            <person name="Heinz E."/>
            <person name="Brunham R.C."/>
            <person name="Read T.D."/>
            <person name="Bavoil P.M."/>
            <person name="Sachse K."/>
            <person name="Kahane S."/>
            <person name="Friedman M.G."/>
            <person name="Rattei T."/>
            <person name="Myers G.S.A."/>
            <person name="Horn M."/>
        </authorList>
    </citation>
    <scope>NUCLEOTIDE SEQUENCE</scope>
    <source>
        <strain evidence="1">2032/99</strain>
    </source>
</reference>
<name>F8LC42_9BACT</name>
<proteinExistence type="predicted"/>
<sequence length="182" mass="20221">MYKFLFFTALFLNIFQLNLQGNHFMQTPYQYSQVFENEELDSISVDGSVFINRTTVSNSVLVNGSLLAKESNLGSLHVNGAAKVENSLINNETIINGAIYAKSTSFEGFFSVASEKTTLKDCEAHLLEVRKINNNKTQQILELLGNTTIHGDIKFESQEGLIYVTKGVKILGEVIGGTVQFR</sequence>